<keyword evidence="1" id="KW-0812">Transmembrane</keyword>
<feature type="transmembrane region" description="Helical" evidence="1">
    <location>
        <begin position="47"/>
        <end position="68"/>
    </location>
</feature>
<protein>
    <submittedName>
        <fullName evidence="2">Uncharacterized protein</fullName>
    </submittedName>
</protein>
<dbReference type="AlphaFoldDB" id="A0A4P9VNL5"/>
<gene>
    <name evidence="2" type="ORF">B9G39_08855</name>
</gene>
<dbReference type="Proteomes" id="UP000257039">
    <property type="component" value="Unassembled WGS sequence"/>
</dbReference>
<evidence type="ECO:0000313" key="3">
    <source>
        <dbReference type="Proteomes" id="UP000257039"/>
    </source>
</evidence>
<evidence type="ECO:0000313" key="2">
    <source>
        <dbReference type="EMBL" id="RDH43542.1"/>
    </source>
</evidence>
<feature type="transmembrane region" description="Helical" evidence="1">
    <location>
        <begin position="107"/>
        <end position="125"/>
    </location>
</feature>
<dbReference type="EMBL" id="NDXW01000001">
    <property type="protein sequence ID" value="RDH43542.1"/>
    <property type="molecule type" value="Genomic_DNA"/>
</dbReference>
<sequence length="127" mass="14694">MKKFLNLYIFNIFLGTIVALLTSRSFINEVSEHHPVLWLPMTLFSLHAYWFFGVIGYFIVLIVAPISMQLATVDIFWFLVFYSPVIGTLFVFIYLKKGSPHPLLIKSAPYLFTSIMNITFVLNAYTE</sequence>
<keyword evidence="1" id="KW-0472">Membrane</keyword>
<accession>A0A4P9VNL5</accession>
<reference evidence="2 3" key="1">
    <citation type="submission" date="2017-04" db="EMBL/GenBank/DDBJ databases">
        <title>Draft genome sequence of Zooshikella ganghwensis VG4 isolated from Red Sea sediments.</title>
        <authorList>
            <person name="Rehman Z."/>
            <person name="Alam I."/>
            <person name="Kamau A."/>
            <person name="Bajic V."/>
            <person name="Leiknes T."/>
        </authorList>
    </citation>
    <scope>NUCLEOTIDE SEQUENCE [LARGE SCALE GENOMIC DNA]</scope>
    <source>
        <strain evidence="2 3">VG4</strain>
    </source>
</reference>
<keyword evidence="3" id="KW-1185">Reference proteome</keyword>
<comment type="caution">
    <text evidence="2">The sequence shown here is derived from an EMBL/GenBank/DDBJ whole genome shotgun (WGS) entry which is preliminary data.</text>
</comment>
<feature type="transmembrane region" description="Helical" evidence="1">
    <location>
        <begin position="7"/>
        <end position="27"/>
    </location>
</feature>
<organism evidence="2 3">
    <name type="scientific">Zooshikella ganghwensis</name>
    <dbReference type="NCBI Taxonomy" id="202772"/>
    <lineage>
        <taxon>Bacteria</taxon>
        <taxon>Pseudomonadati</taxon>
        <taxon>Pseudomonadota</taxon>
        <taxon>Gammaproteobacteria</taxon>
        <taxon>Oceanospirillales</taxon>
        <taxon>Zooshikellaceae</taxon>
        <taxon>Zooshikella</taxon>
    </lineage>
</organism>
<proteinExistence type="predicted"/>
<name>A0A4P9VNL5_9GAMM</name>
<keyword evidence="1" id="KW-1133">Transmembrane helix</keyword>
<evidence type="ECO:0000256" key="1">
    <source>
        <dbReference type="SAM" id="Phobius"/>
    </source>
</evidence>
<feature type="transmembrane region" description="Helical" evidence="1">
    <location>
        <begin position="75"/>
        <end position="95"/>
    </location>
</feature>